<organism evidence="1 2">
    <name type="scientific">Brachyspira suanatina</name>
    <dbReference type="NCBI Taxonomy" id="381802"/>
    <lineage>
        <taxon>Bacteria</taxon>
        <taxon>Pseudomonadati</taxon>
        <taxon>Spirochaetota</taxon>
        <taxon>Spirochaetia</taxon>
        <taxon>Brachyspirales</taxon>
        <taxon>Brachyspiraceae</taxon>
        <taxon>Brachyspira</taxon>
    </lineage>
</organism>
<sequence length="243" mass="29562">MASNKNSKAKQFNIKKHNRRYIIEKYNTSSKYDSYESSINKRYDNYYILHSLENIVNKINALKKENNDIKVLLVSMNSGKSTQLKKGKYKYIEIEFDKNLHYKEKDSDYTDDIYLFLYENKICFFEIGVFLELYNNLKSYEQFKYTHSSQAFYIYQIINKIISPYKLIYDNYRFLNKEISYKDIIKNIKENDFELIIKYREIERLKKVMQEYFDDNNKEDTTPILPSYGLYKEDKKKILDIIH</sequence>
<dbReference type="EMBL" id="CVLB01000001">
    <property type="protein sequence ID" value="CRF31952.1"/>
    <property type="molecule type" value="Genomic_DNA"/>
</dbReference>
<proteinExistence type="predicted"/>
<evidence type="ECO:0000313" key="1">
    <source>
        <dbReference type="EMBL" id="CRF31952.1"/>
    </source>
</evidence>
<gene>
    <name evidence="1" type="ORF">BRSU_0477</name>
</gene>
<protein>
    <submittedName>
        <fullName evidence="1">Uncharacterized protein</fullName>
    </submittedName>
</protein>
<reference evidence="2" key="1">
    <citation type="submission" date="2015-04" db="EMBL/GenBank/DDBJ databases">
        <authorList>
            <person name="Mushtaq Mamoona"/>
        </authorList>
    </citation>
    <scope>NUCLEOTIDE SEQUENCE [LARGE SCALE GENOMIC DNA]</scope>
    <source>
        <strain evidence="2">AN4859/03</strain>
    </source>
</reference>
<dbReference type="Proteomes" id="UP000043763">
    <property type="component" value="Unassembled WGS sequence"/>
</dbReference>
<dbReference type="AlphaFoldDB" id="A0A0G4K545"/>
<dbReference type="RefSeq" id="WP_048593616.1">
    <property type="nucleotide sequence ID" value="NZ_CVLB01000001.1"/>
</dbReference>
<dbReference type="OrthoDB" id="307970at2"/>
<evidence type="ECO:0000313" key="2">
    <source>
        <dbReference type="Proteomes" id="UP000043763"/>
    </source>
</evidence>
<accession>A0A0G4K545</accession>
<name>A0A0G4K545_9SPIR</name>
<keyword evidence="2" id="KW-1185">Reference proteome</keyword>